<proteinExistence type="inferred from homology"/>
<dbReference type="InterPro" id="IPR051540">
    <property type="entry name" value="S-2-haloacid_dehalogenase"/>
</dbReference>
<evidence type="ECO:0000256" key="1">
    <source>
        <dbReference type="ARBA" id="ARBA00007958"/>
    </source>
</evidence>
<dbReference type="RefSeq" id="WP_092700306.1">
    <property type="nucleotide sequence ID" value="NZ_FNFC01000004.1"/>
</dbReference>
<name>A0A1G8UAE7_9EURY</name>
<dbReference type="STRING" id="890420.SAMN05216226_104140"/>
<comment type="similarity">
    <text evidence="1">Belongs to the HAD-like hydrolase superfamily.</text>
</comment>
<dbReference type="PRINTS" id="PR00413">
    <property type="entry name" value="HADHALOGNASE"/>
</dbReference>
<dbReference type="InterPro" id="IPR006439">
    <property type="entry name" value="HAD-SF_hydro_IA"/>
</dbReference>
<dbReference type="AlphaFoldDB" id="A0A1G8UAE7"/>
<dbReference type="NCBIfam" id="TIGR01549">
    <property type="entry name" value="HAD-SF-IA-v1"/>
    <property type="match status" value="1"/>
</dbReference>
<evidence type="ECO:0000313" key="3">
    <source>
        <dbReference type="EMBL" id="SDJ50729.1"/>
    </source>
</evidence>
<accession>A0A1G8UAE7</accession>
<organism evidence="3 4">
    <name type="scientific">Halovenus aranensis</name>
    <dbReference type="NCBI Taxonomy" id="890420"/>
    <lineage>
        <taxon>Archaea</taxon>
        <taxon>Methanobacteriati</taxon>
        <taxon>Methanobacteriota</taxon>
        <taxon>Stenosarchaea group</taxon>
        <taxon>Halobacteria</taxon>
        <taxon>Halobacteriales</taxon>
        <taxon>Haloarculaceae</taxon>
        <taxon>Halovenus</taxon>
    </lineage>
</organism>
<dbReference type="SUPFAM" id="SSF56784">
    <property type="entry name" value="HAD-like"/>
    <property type="match status" value="1"/>
</dbReference>
<protein>
    <submittedName>
        <fullName evidence="3">Haloacid dehalogenase superfamily, subfamily IA, variant 3 with third motif having DD or ED/haloacid dehalogenase superfamily, subfamily IA, variant 1 with third motif having Dx(3-4)D or Dx(3-4)E</fullName>
    </submittedName>
</protein>
<dbReference type="GO" id="GO:0016787">
    <property type="term" value="F:hydrolase activity"/>
    <property type="evidence" value="ECO:0007669"/>
    <property type="project" value="UniProtKB-KW"/>
</dbReference>
<evidence type="ECO:0000256" key="2">
    <source>
        <dbReference type="ARBA" id="ARBA00022801"/>
    </source>
</evidence>
<dbReference type="PANTHER" id="PTHR43316">
    <property type="entry name" value="HYDROLASE, HALOACID DELAHOGENASE-RELATED"/>
    <property type="match status" value="1"/>
</dbReference>
<dbReference type="OrthoDB" id="238326at2157"/>
<dbReference type="InterPro" id="IPR023214">
    <property type="entry name" value="HAD_sf"/>
</dbReference>
<dbReference type="Pfam" id="PF00702">
    <property type="entry name" value="Hydrolase"/>
    <property type="match status" value="1"/>
</dbReference>
<sequence length="218" mass="22535">MSQDGAVSFDLFGTLVTVETPGEPATLVADELAARGIDVPDDWQQRYREPQVDSPPGTEISLSAHVRAALADSGIEAPPAQTGIVDDAVRAAFETDVTTRASAVDVVRTLGGQGPVGILSNCSVPGLVEHALSESALDDSWFDAVVTSVGCGWRKPDERAFETVANRLGVSPSALVHVGDDPETDGGAESAGATAVLLDDLPLSSLPAFISDGRPNDT</sequence>
<gene>
    <name evidence="3" type="ORF">SAMN05216226_104140</name>
</gene>
<dbReference type="Gene3D" id="3.40.50.1000">
    <property type="entry name" value="HAD superfamily/HAD-like"/>
    <property type="match status" value="1"/>
</dbReference>
<keyword evidence="4" id="KW-1185">Reference proteome</keyword>
<reference evidence="3 4" key="1">
    <citation type="submission" date="2016-10" db="EMBL/GenBank/DDBJ databases">
        <authorList>
            <person name="de Groot N.N."/>
        </authorList>
    </citation>
    <scope>NUCLEOTIDE SEQUENCE [LARGE SCALE GENOMIC DNA]</scope>
    <source>
        <strain evidence="3 4">IBRC-M10015</strain>
    </source>
</reference>
<keyword evidence="2" id="KW-0378">Hydrolase</keyword>
<dbReference type="PANTHER" id="PTHR43316:SF3">
    <property type="entry name" value="HALOACID DEHALOGENASE, TYPE II (AFU_ORTHOLOGUE AFUA_2G07750)-RELATED"/>
    <property type="match status" value="1"/>
</dbReference>
<dbReference type="Proteomes" id="UP000198856">
    <property type="component" value="Unassembled WGS sequence"/>
</dbReference>
<evidence type="ECO:0000313" key="4">
    <source>
        <dbReference type="Proteomes" id="UP000198856"/>
    </source>
</evidence>
<dbReference type="InterPro" id="IPR036412">
    <property type="entry name" value="HAD-like_sf"/>
</dbReference>
<dbReference type="EMBL" id="FNFC01000004">
    <property type="protein sequence ID" value="SDJ50729.1"/>
    <property type="molecule type" value="Genomic_DNA"/>
</dbReference>